<evidence type="ECO:0000256" key="1">
    <source>
        <dbReference type="SAM" id="MobiDB-lite"/>
    </source>
</evidence>
<protein>
    <submittedName>
        <fullName evidence="2">Uncharacterized protein</fullName>
    </submittedName>
</protein>
<feature type="compositionally biased region" description="Polar residues" evidence="1">
    <location>
        <begin position="273"/>
        <end position="284"/>
    </location>
</feature>
<dbReference type="AlphaFoldDB" id="A0A8J4LVT7"/>
<feature type="region of interest" description="Disordered" evidence="1">
    <location>
        <begin position="317"/>
        <end position="383"/>
    </location>
</feature>
<feature type="region of interest" description="Disordered" evidence="1">
    <location>
        <begin position="501"/>
        <end position="648"/>
    </location>
</feature>
<feature type="compositionally biased region" description="Low complexity" evidence="1">
    <location>
        <begin position="573"/>
        <end position="584"/>
    </location>
</feature>
<feature type="region of interest" description="Disordered" evidence="1">
    <location>
        <begin position="249"/>
        <end position="289"/>
    </location>
</feature>
<feature type="compositionally biased region" description="Low complexity" evidence="1">
    <location>
        <begin position="449"/>
        <end position="460"/>
    </location>
</feature>
<evidence type="ECO:0000313" key="2">
    <source>
        <dbReference type="EMBL" id="GIM12925.1"/>
    </source>
</evidence>
<sequence>QPQPQPQPQSQSQPQRLSLADLVAPRQADRDWGASNAPLHTGDTSCQNPSPEPQPRPPLLLPMPLSPLKTIDVLKQPQFVPHQRPALAALTTALSAATSAPLLPPWQQHQQQPVTDQPSLLDLATSSSIMQREDEQKWLQMESRDKGALKVHEQRVLGLQRTNSSSSIIGARRSGDGSSADGDGDRCESVRSGTSSSSSISLARDDGFPVRLVAPVRSTNLSGTGVARSGTEGVANSLWNFRPLAQKATAAAPEHRLRSSWTDGGVGPEGRKGQSQPQHGTGSISLGGLEHRTDAPAYASAASTGISLANLRSTHATSANHAVPSHDGPLGSPTRPLVTDRLTFSPGRVGRYGSPTQVSGTSALPSREVSPIRTAPTSPIYQHPNAAVNTTTRAAVGSTAANVRSASASASLAELPAVASCDRPLPATSITTSSTLSILVAGPTAAAGASPAKGGATAAAVREQTPTSHPSWHSQVGELEVGADHHYLTAAVPGLAAVHVPPADTSSADTTTASTKSSNSNANSMAYRGSSSNSSSSISGKAAATGHPRSSSGIAGQNDDGNSGSDTGVQPSATAAAAEAPGRAGPRDSEQQQGTTPCVLPSRRHTIPCVTAVTQQQQPHQQRRVVGSAPGDSGGATGQGGDARSRGSITALLRPVDNRRGYAALHLGRFSGSGSGGGG</sequence>
<comment type="caution">
    <text evidence="2">The sequence shown here is derived from an EMBL/GenBank/DDBJ whole genome shotgun (WGS) entry which is preliminary data.</text>
</comment>
<proteinExistence type="predicted"/>
<feature type="region of interest" description="Disordered" evidence="1">
    <location>
        <begin position="162"/>
        <end position="202"/>
    </location>
</feature>
<accession>A0A8J4LVT7</accession>
<feature type="non-terminal residue" evidence="2">
    <location>
        <position position="1"/>
    </location>
</feature>
<feature type="region of interest" description="Disordered" evidence="1">
    <location>
        <begin position="23"/>
        <end position="64"/>
    </location>
</feature>
<name>A0A8J4LVT7_9CHLO</name>
<feature type="compositionally biased region" description="Low complexity" evidence="1">
    <location>
        <begin position="503"/>
        <end position="539"/>
    </location>
</feature>
<organism evidence="2 3">
    <name type="scientific">Volvox reticuliferus</name>
    <dbReference type="NCBI Taxonomy" id="1737510"/>
    <lineage>
        <taxon>Eukaryota</taxon>
        <taxon>Viridiplantae</taxon>
        <taxon>Chlorophyta</taxon>
        <taxon>core chlorophytes</taxon>
        <taxon>Chlorophyceae</taxon>
        <taxon>CS clade</taxon>
        <taxon>Chlamydomonadales</taxon>
        <taxon>Volvocaceae</taxon>
        <taxon>Volvox</taxon>
    </lineage>
</organism>
<dbReference type="EMBL" id="BNCQ01000046">
    <property type="protein sequence ID" value="GIM12925.1"/>
    <property type="molecule type" value="Genomic_DNA"/>
</dbReference>
<feature type="region of interest" description="Disordered" evidence="1">
    <location>
        <begin position="449"/>
        <end position="473"/>
    </location>
</feature>
<gene>
    <name evidence="2" type="ORF">Vretimale_16169</name>
</gene>
<feature type="compositionally biased region" description="Low complexity" evidence="1">
    <location>
        <begin position="190"/>
        <end position="201"/>
    </location>
</feature>
<feature type="compositionally biased region" description="Polar residues" evidence="1">
    <location>
        <begin position="464"/>
        <end position="473"/>
    </location>
</feature>
<feature type="compositionally biased region" description="Pro residues" evidence="1">
    <location>
        <begin position="50"/>
        <end position="64"/>
    </location>
</feature>
<evidence type="ECO:0000313" key="3">
    <source>
        <dbReference type="Proteomes" id="UP000722791"/>
    </source>
</evidence>
<reference evidence="2" key="1">
    <citation type="journal article" date="2021" name="Proc. Natl. Acad. Sci. U.S.A.">
        <title>Three genomes in the algal genus Volvox reveal the fate of a haploid sex-determining region after a transition to homothallism.</title>
        <authorList>
            <person name="Yamamoto K."/>
            <person name="Hamaji T."/>
            <person name="Kawai-Toyooka H."/>
            <person name="Matsuzaki R."/>
            <person name="Takahashi F."/>
            <person name="Nishimura Y."/>
            <person name="Kawachi M."/>
            <person name="Noguchi H."/>
            <person name="Minakuchi Y."/>
            <person name="Umen J.G."/>
            <person name="Toyoda A."/>
            <person name="Nozaki H."/>
        </authorList>
    </citation>
    <scope>NUCLEOTIDE SEQUENCE</scope>
    <source>
        <strain evidence="2">NIES-3785</strain>
    </source>
</reference>
<feature type="compositionally biased region" description="Low complexity" evidence="1">
    <location>
        <begin position="164"/>
        <end position="181"/>
    </location>
</feature>
<dbReference type="Proteomes" id="UP000722791">
    <property type="component" value="Unassembled WGS sequence"/>
</dbReference>
<feature type="compositionally biased region" description="Polar residues" evidence="1">
    <location>
        <begin position="548"/>
        <end position="572"/>
    </location>
</feature>
<feature type="compositionally biased region" description="Gly residues" evidence="1">
    <location>
        <begin position="632"/>
        <end position="641"/>
    </location>
</feature>
<feature type="compositionally biased region" description="Polar residues" evidence="1">
    <location>
        <begin position="354"/>
        <end position="364"/>
    </location>
</feature>